<gene>
    <name evidence="1" type="primary">rlmH</name>
    <name evidence="1" type="ORF">JFY71_05685</name>
</gene>
<keyword evidence="2" id="KW-1185">Reference proteome</keyword>
<dbReference type="EMBL" id="CP066744">
    <property type="protein sequence ID" value="QQK09028.1"/>
    <property type="molecule type" value="Genomic_DNA"/>
</dbReference>
<reference evidence="1 2" key="1">
    <citation type="journal article" date="2022" name="Int. J. Syst. Evol. Microbiol.">
        <title>Miniphocaeibacter halophilus sp. nov., an ammonium-tolerant acetate-producing bacterium isolated from a biogas system.</title>
        <authorList>
            <person name="Schnurer A."/>
            <person name="Singh A."/>
            <person name="Bi S."/>
            <person name="Qiao W."/>
            <person name="Westerholm M."/>
        </authorList>
    </citation>
    <scope>NUCLEOTIDE SEQUENCE [LARGE SCALE GENOMIC DNA]</scope>
    <source>
        <strain evidence="1 2">AMB_01</strain>
    </source>
</reference>
<dbReference type="Proteomes" id="UP000595814">
    <property type="component" value="Chromosome"/>
</dbReference>
<evidence type="ECO:0000313" key="2">
    <source>
        <dbReference type="Proteomes" id="UP000595814"/>
    </source>
</evidence>
<organism evidence="1 2">
    <name type="scientific">Miniphocaeibacter halophilus</name>
    <dbReference type="NCBI Taxonomy" id="2931922"/>
    <lineage>
        <taxon>Bacteria</taxon>
        <taxon>Bacillati</taxon>
        <taxon>Bacillota</taxon>
        <taxon>Tissierellia</taxon>
        <taxon>Tissierellales</taxon>
        <taxon>Peptoniphilaceae</taxon>
        <taxon>Miniphocaeibacter</taxon>
    </lineage>
</organism>
<sequence>MNINIISVGNIKEKYLKDGIAEYIKRIQKYAKVQIIEIPEIKVNENSKKIIEKALKEEGEKIKNKIGQKDFVITLEIEGKNLTSTEFSQKLELEKSKGYNSFTFIIGSSHGLSSEIKSLSNMKLSFSKMTFPHQLMRLILLEQIYRSFKIANNEPYHK</sequence>
<proteinExistence type="predicted"/>
<protein>
    <submittedName>
        <fullName evidence="1">23S rRNA (Pseudouridine(1915)-N(3))-methyltransferase RlmH</fullName>
        <ecNumber evidence="1">2.1.1.177</ecNumber>
    </submittedName>
</protein>
<dbReference type="EC" id="2.1.1.177" evidence="1"/>
<accession>A0AC61MUU8</accession>
<keyword evidence="1" id="KW-0489">Methyltransferase</keyword>
<keyword evidence="1" id="KW-0808">Transferase</keyword>
<name>A0AC61MUU8_9FIRM</name>
<evidence type="ECO:0000313" key="1">
    <source>
        <dbReference type="EMBL" id="QQK09028.1"/>
    </source>
</evidence>